<dbReference type="AlphaFoldDB" id="A0A1M6JUS6"/>
<dbReference type="InterPro" id="IPR003672">
    <property type="entry name" value="CobN/Mg_chltase"/>
</dbReference>
<gene>
    <name evidence="2" type="ORF">SAMN02745219_02712</name>
</gene>
<evidence type="ECO:0000313" key="2">
    <source>
        <dbReference type="EMBL" id="SHJ50370.1"/>
    </source>
</evidence>
<evidence type="ECO:0000313" key="3">
    <source>
        <dbReference type="Proteomes" id="UP000184529"/>
    </source>
</evidence>
<proteinExistence type="predicted"/>
<dbReference type="Proteomes" id="UP000184529">
    <property type="component" value="Unassembled WGS sequence"/>
</dbReference>
<protein>
    <submittedName>
        <fullName evidence="2">CobN/Magnesium Chelatase</fullName>
    </submittedName>
</protein>
<dbReference type="Pfam" id="PF02514">
    <property type="entry name" value="CobN-Mg_chel"/>
    <property type="match status" value="1"/>
</dbReference>
<accession>A0A1M6JUS6</accession>
<reference evidence="3" key="1">
    <citation type="submission" date="2016-11" db="EMBL/GenBank/DDBJ databases">
        <authorList>
            <person name="Varghese N."/>
            <person name="Submissions S."/>
        </authorList>
    </citation>
    <scope>NUCLEOTIDE SEQUENCE [LARGE SCALE GENOMIC DNA]</scope>
    <source>
        <strain evidence="3">DSM 16057</strain>
    </source>
</reference>
<keyword evidence="3" id="KW-1185">Reference proteome</keyword>
<sequence length="57" mass="6895">MGVRPVWDEKSGWVKGLDVIPLEELGRPRMKFLFQLFLQEFFNQCSIYGVMKEYFYQ</sequence>
<evidence type="ECO:0000259" key="1">
    <source>
        <dbReference type="Pfam" id="PF02514"/>
    </source>
</evidence>
<dbReference type="RefSeq" id="WP_242656335.1">
    <property type="nucleotide sequence ID" value="NZ_FQZM01000037.1"/>
</dbReference>
<name>A0A1M6JUS6_9FIRM</name>
<dbReference type="STRING" id="1121432.SAMN02745219_02712"/>
<dbReference type="EMBL" id="FQZM01000037">
    <property type="protein sequence ID" value="SHJ50370.1"/>
    <property type="molecule type" value="Genomic_DNA"/>
</dbReference>
<feature type="domain" description="CobN/magnesium chelatase" evidence="1">
    <location>
        <begin position="1"/>
        <end position="30"/>
    </location>
</feature>
<organism evidence="2 3">
    <name type="scientific">Desulfofundulus thermosubterraneus DSM 16057</name>
    <dbReference type="NCBI Taxonomy" id="1121432"/>
    <lineage>
        <taxon>Bacteria</taxon>
        <taxon>Bacillati</taxon>
        <taxon>Bacillota</taxon>
        <taxon>Clostridia</taxon>
        <taxon>Eubacteriales</taxon>
        <taxon>Peptococcaceae</taxon>
        <taxon>Desulfofundulus</taxon>
    </lineage>
</organism>